<dbReference type="InterPro" id="IPR008266">
    <property type="entry name" value="Tyr_kinase_AS"/>
</dbReference>
<reference evidence="11" key="1">
    <citation type="submission" date="2025-08" db="UniProtKB">
        <authorList>
            <consortium name="RefSeq"/>
        </authorList>
    </citation>
    <scope>IDENTIFICATION</scope>
</reference>
<dbReference type="GO" id="GO:0004674">
    <property type="term" value="F:protein serine/threonine kinase activity"/>
    <property type="evidence" value="ECO:0007669"/>
    <property type="project" value="TreeGrafter"/>
</dbReference>
<dbReference type="GO" id="GO:0005524">
    <property type="term" value="F:ATP binding"/>
    <property type="evidence" value="ECO:0007669"/>
    <property type="project" value="UniProtKB-UniRule"/>
</dbReference>
<dbReference type="Gene3D" id="1.25.10.10">
    <property type="entry name" value="Leucine-rich Repeat Variant"/>
    <property type="match status" value="1"/>
</dbReference>
<keyword evidence="3 7" id="KW-0547">Nucleotide-binding</keyword>
<dbReference type="PROSITE" id="PS00109">
    <property type="entry name" value="PROTEIN_KINASE_TYR"/>
    <property type="match status" value="1"/>
</dbReference>
<evidence type="ECO:0000313" key="11">
    <source>
        <dbReference type="RefSeq" id="XP_029645943.1"/>
    </source>
</evidence>
<dbReference type="InterPro" id="IPR016024">
    <property type="entry name" value="ARM-type_fold"/>
</dbReference>
<evidence type="ECO:0000313" key="10">
    <source>
        <dbReference type="Proteomes" id="UP000515154"/>
    </source>
</evidence>
<dbReference type="PROSITE" id="PS50011">
    <property type="entry name" value="PROTEIN_KINASE_DOM"/>
    <property type="match status" value="1"/>
</dbReference>
<evidence type="ECO:0000256" key="2">
    <source>
        <dbReference type="ARBA" id="ARBA00022679"/>
    </source>
</evidence>
<feature type="compositionally biased region" description="Polar residues" evidence="8">
    <location>
        <begin position="1006"/>
        <end position="1023"/>
    </location>
</feature>
<dbReference type="AlphaFoldDB" id="A0A6P7T510"/>
<organism evidence="10 11">
    <name type="scientific">Octopus sinensis</name>
    <name type="common">East Asian common octopus</name>
    <dbReference type="NCBI Taxonomy" id="2607531"/>
    <lineage>
        <taxon>Eukaryota</taxon>
        <taxon>Metazoa</taxon>
        <taxon>Spiralia</taxon>
        <taxon>Lophotrochozoa</taxon>
        <taxon>Mollusca</taxon>
        <taxon>Cephalopoda</taxon>
        <taxon>Coleoidea</taxon>
        <taxon>Octopodiformes</taxon>
        <taxon>Octopoda</taxon>
        <taxon>Incirrata</taxon>
        <taxon>Octopodidae</taxon>
        <taxon>Octopus</taxon>
    </lineage>
</organism>
<keyword evidence="4 11" id="KW-0418">Kinase</keyword>
<feature type="domain" description="Protein kinase" evidence="9">
    <location>
        <begin position="486"/>
        <end position="756"/>
    </location>
</feature>
<evidence type="ECO:0000256" key="4">
    <source>
        <dbReference type="ARBA" id="ARBA00022777"/>
    </source>
</evidence>
<dbReference type="InterPro" id="IPR017441">
    <property type="entry name" value="Protein_kinase_ATP_BS"/>
</dbReference>
<dbReference type="PANTHER" id="PTHR43671:SF92">
    <property type="entry name" value="SERINE_THREONINE-PROTEIN KINASE NEK10"/>
    <property type="match status" value="1"/>
</dbReference>
<dbReference type="InterPro" id="IPR011009">
    <property type="entry name" value="Kinase-like_dom_sf"/>
</dbReference>
<dbReference type="InterPro" id="IPR011989">
    <property type="entry name" value="ARM-like"/>
</dbReference>
<dbReference type="InterPro" id="IPR050660">
    <property type="entry name" value="NEK_Ser/Thr_kinase"/>
</dbReference>
<keyword evidence="10" id="KW-1185">Reference proteome</keyword>
<feature type="region of interest" description="Disordered" evidence="8">
    <location>
        <begin position="904"/>
        <end position="963"/>
    </location>
</feature>
<dbReference type="SMART" id="SM00185">
    <property type="entry name" value="ARM"/>
    <property type="match status" value="3"/>
</dbReference>
<dbReference type="SUPFAM" id="SSF56112">
    <property type="entry name" value="Protein kinase-like (PK-like)"/>
    <property type="match status" value="1"/>
</dbReference>
<accession>A0A6P7T510</accession>
<feature type="region of interest" description="Disordered" evidence="8">
    <location>
        <begin position="1000"/>
        <end position="1028"/>
    </location>
</feature>
<evidence type="ECO:0000256" key="6">
    <source>
        <dbReference type="PROSITE-ProRule" id="PRU00259"/>
    </source>
</evidence>
<protein>
    <submittedName>
        <fullName evidence="11">Serine/threonine-protein kinase Nek10 isoform X1</fullName>
    </submittedName>
</protein>
<evidence type="ECO:0000256" key="8">
    <source>
        <dbReference type="SAM" id="MobiDB-lite"/>
    </source>
</evidence>
<feature type="compositionally biased region" description="Polar residues" evidence="8">
    <location>
        <begin position="934"/>
        <end position="946"/>
    </location>
</feature>
<dbReference type="SUPFAM" id="SSF48371">
    <property type="entry name" value="ARM repeat"/>
    <property type="match status" value="1"/>
</dbReference>
<dbReference type="PROSITE" id="PS00107">
    <property type="entry name" value="PROTEIN_KINASE_ATP"/>
    <property type="match status" value="1"/>
</dbReference>
<keyword evidence="2" id="KW-0808">Transferase</keyword>
<dbReference type="PANTHER" id="PTHR43671">
    <property type="entry name" value="SERINE/THREONINE-PROTEIN KINASE NEK"/>
    <property type="match status" value="1"/>
</dbReference>
<dbReference type="InterPro" id="IPR000719">
    <property type="entry name" value="Prot_kinase_dom"/>
</dbReference>
<proteinExistence type="inferred from homology"/>
<dbReference type="RefSeq" id="XP_029645943.1">
    <property type="nucleotide sequence ID" value="XM_029790083.2"/>
</dbReference>
<dbReference type="Pfam" id="PF00069">
    <property type="entry name" value="Pkinase"/>
    <property type="match status" value="1"/>
</dbReference>
<evidence type="ECO:0000259" key="9">
    <source>
        <dbReference type="PROSITE" id="PS50011"/>
    </source>
</evidence>
<keyword evidence="5 7" id="KW-0067">ATP-binding</keyword>
<evidence type="ECO:0000256" key="5">
    <source>
        <dbReference type="ARBA" id="ARBA00022840"/>
    </source>
</evidence>
<name>A0A6P7T510_9MOLL</name>
<sequence>MSTSKRSTTTSESDLQVLKTLFDVVNASEINLQDFNEEVNTKEIIESHTTSRHFSLEAQALEQFSRRYKNCRNFSHLSKYIDTIFSCLVKNRLCSWKWKQLIPPDNLLRLLVSLRIIMRDKTYRTLFFDLNGIKSSAEILKENVNRYLQYGETPYVREILKEVTNIFHKLSTCADQRKWLLAADVYQSLVLLISFPDLLLVHCSLHCLITLTKSPEACKLVGHLNVVEILLKIIQEYDDTSKKLASTLLRALLCDDQQSRELVKNYEGIPVLLSQLHNSNMELQWQVIWCLVNLSEDANARHEIKQMGGIPLLLSLLQEKITETPSLENGTTSGKEAEIQDLNTFELSCSLKSACCAALTELVLDDTNAHQIVLANGIYILGQLILPRPMNDRRKDLAIGILQKNSFRTLRFLFSVERNRRLFKRLLPAELYEMFIDVGHYNKKLDNYEFLGKKINNLPPETIADIKTNLQETDQNKKPNYYIGDYAVFELLGSGGFGSVYKVKKTTGQSFLALKEINLQNPVFGKNETERSNSIGKMISELNIIREQLRHQNIVRYYKTFQLGQKLYIVMELIDGAPLKEHFNSLKEKRCLFEESRIWNILIQMLLALRYLHKEKGIVHRDLTPNNIMIGEQDRVTVTDFGLAKHNQGKQREMTSVVGTILYSCPEVIKNDPYGEKTDIWALGCIVYEMCTLQPPFFSTNMLTLAKKIVEADYKPVPEKLYSAQLLQVISSCLSVKPEDRPDVYQLTALISDKMLLHIDCLQLRENSLKRKLEKERSRTQKYFFEAVSNKQNYQKLFVASQEHLNHFSDPASSSREEKEGDYDYSVELDYNDNKGNNKKEPFSFDNVTETEDQDAWTSEEELYLSYHGNSSALKKPTTDDISEAEMDSCNGIDAVSFSSSSSASADAAQTPDSITVGCVTEDNVRRSRDDDNIGNTPHHPSTPARTVQKGPEKHQQTDKPAQLSLVIPNTDTTIGYCSPNGLVPTSCSSAENGHFGVLKLDDSRNNQNYSRSSPNNLRVQRPSNSYSVSTSTATVTISPSRVRQISDPILQMLHPLHKIIYITQLPPPLQPNGRRRIIEQFKRALFSPQSTSDSLKKELNKLLTGSQEVIDLAYGLSDSGFQRPSCLTLLEPSNMDDNDPNNMSGNSDLLDNRTGVTYEQMQTLIESALMDSGYYCIPSFVNNTDTDSLQKNFS</sequence>
<dbReference type="InterPro" id="IPR000225">
    <property type="entry name" value="Armadillo"/>
</dbReference>
<gene>
    <name evidence="11" type="primary">LOC115219809</name>
</gene>
<comment type="similarity">
    <text evidence="1">Belongs to the protein kinase superfamily. NEK Ser/Thr protein kinase family. NIMA subfamily.</text>
</comment>
<dbReference type="GO" id="GO:1902749">
    <property type="term" value="P:regulation of cell cycle G2/M phase transition"/>
    <property type="evidence" value="ECO:0007669"/>
    <property type="project" value="TreeGrafter"/>
</dbReference>
<feature type="repeat" description="ARM" evidence="6">
    <location>
        <begin position="267"/>
        <end position="309"/>
    </location>
</feature>
<dbReference type="Gene3D" id="1.10.510.10">
    <property type="entry name" value="Transferase(Phosphotransferase) domain 1"/>
    <property type="match status" value="1"/>
</dbReference>
<dbReference type="KEGG" id="osn:115219809"/>
<evidence type="ECO:0000256" key="3">
    <source>
        <dbReference type="ARBA" id="ARBA00022741"/>
    </source>
</evidence>
<dbReference type="PROSITE" id="PS50176">
    <property type="entry name" value="ARM_REPEAT"/>
    <property type="match status" value="1"/>
</dbReference>
<evidence type="ECO:0000256" key="1">
    <source>
        <dbReference type="ARBA" id="ARBA00010886"/>
    </source>
</evidence>
<feature type="region of interest" description="Disordered" evidence="8">
    <location>
        <begin position="828"/>
        <end position="857"/>
    </location>
</feature>
<dbReference type="Proteomes" id="UP000515154">
    <property type="component" value="Linkage group LG15"/>
</dbReference>
<feature type="binding site" evidence="7">
    <location>
        <position position="515"/>
    </location>
    <ligand>
        <name>ATP</name>
        <dbReference type="ChEBI" id="CHEBI:30616"/>
    </ligand>
</feature>
<feature type="compositionally biased region" description="Basic and acidic residues" evidence="8">
    <location>
        <begin position="923"/>
        <end position="932"/>
    </location>
</feature>
<feature type="compositionally biased region" description="Basic and acidic residues" evidence="8">
    <location>
        <begin position="832"/>
        <end position="843"/>
    </location>
</feature>
<evidence type="ECO:0000256" key="7">
    <source>
        <dbReference type="PROSITE-ProRule" id="PRU10141"/>
    </source>
</evidence>